<evidence type="ECO:0000313" key="5">
    <source>
        <dbReference type="Proteomes" id="UP000027920"/>
    </source>
</evidence>
<dbReference type="PANTHER" id="PTHR48081:SF8">
    <property type="entry name" value="ALPHA_BETA HYDROLASE FOLD-3 DOMAIN-CONTAINING PROTEIN-RELATED"/>
    <property type="match status" value="1"/>
</dbReference>
<accession>A0A072PJE4</accession>
<dbReference type="GeneID" id="25279788"/>
<feature type="compositionally biased region" description="Polar residues" evidence="2">
    <location>
        <begin position="32"/>
        <end position="44"/>
    </location>
</feature>
<protein>
    <recommendedName>
        <fullName evidence="3">Alpha/beta hydrolase fold-3 domain-containing protein</fullName>
    </recommendedName>
</protein>
<dbReference type="SUPFAM" id="SSF53474">
    <property type="entry name" value="alpha/beta-Hydrolases"/>
    <property type="match status" value="1"/>
</dbReference>
<feature type="compositionally biased region" description="Polar residues" evidence="2">
    <location>
        <begin position="265"/>
        <end position="278"/>
    </location>
</feature>
<dbReference type="RefSeq" id="XP_013262601.1">
    <property type="nucleotide sequence ID" value="XM_013407147.1"/>
</dbReference>
<reference evidence="4 5" key="1">
    <citation type="submission" date="2013-03" db="EMBL/GenBank/DDBJ databases">
        <title>The Genome Sequence of Exophiala aquamarina CBS 119918.</title>
        <authorList>
            <consortium name="The Broad Institute Genomics Platform"/>
            <person name="Cuomo C."/>
            <person name="de Hoog S."/>
            <person name="Gorbushina A."/>
            <person name="Walker B."/>
            <person name="Young S.K."/>
            <person name="Zeng Q."/>
            <person name="Gargeya S."/>
            <person name="Fitzgerald M."/>
            <person name="Haas B."/>
            <person name="Abouelleil A."/>
            <person name="Allen A.W."/>
            <person name="Alvarado L."/>
            <person name="Arachchi H.M."/>
            <person name="Berlin A.M."/>
            <person name="Chapman S.B."/>
            <person name="Gainer-Dewar J."/>
            <person name="Goldberg J."/>
            <person name="Griggs A."/>
            <person name="Gujja S."/>
            <person name="Hansen M."/>
            <person name="Howarth C."/>
            <person name="Imamovic A."/>
            <person name="Ireland A."/>
            <person name="Larimer J."/>
            <person name="McCowan C."/>
            <person name="Murphy C."/>
            <person name="Pearson M."/>
            <person name="Poon T.W."/>
            <person name="Priest M."/>
            <person name="Roberts A."/>
            <person name="Saif S."/>
            <person name="Shea T."/>
            <person name="Sisk P."/>
            <person name="Sykes S."/>
            <person name="Wortman J."/>
            <person name="Nusbaum C."/>
            <person name="Birren B."/>
        </authorList>
    </citation>
    <scope>NUCLEOTIDE SEQUENCE [LARGE SCALE GENOMIC DNA]</scope>
    <source>
        <strain evidence="4 5">CBS 119918</strain>
    </source>
</reference>
<sequence>MSGISTPAIQLNDMPPNPSEMTEAKDFAANPKSPTLFYQHSPFDNSMLEPPEDPLTETISATDSEYPAEDGYLNQRRRSMSHHLMRTDIPSREWLHVQANFWRACMRLGMLFHDWAPPRAPRPAFKHEIRTDTVPIELFFYLPPNYHNTLDSDAYYRFPAVINFHGGGFVLGDASDDRYWARVAMERTNAIFVSVNYRRAPEHPFPVPVDDCAEAILYVAEHATELNIDPGNIALSGFSAGANLAFAAPLRIQYHYGIDVINGTKSSSPTRPGTSETDMSNREDPYSDDHSFLSVGQSTASLIRAKTMTPLRIRSIVAWYPLLDWTMSRSRKIRESRNPKKCLSKTFTDLFDVSYLPPPDVAGDHCSPYASPGLAQDHMIRDGLPQEMQMWLCEWDMLLAEGQQLADKFERLGKNVDSKMIPRVPHAWDKSVNPFRDQKAIDMLYTKSAINLNKVFQDKDGIGWGNSMSSLHPADTIIERQPRHSVVMPL</sequence>
<dbReference type="OrthoDB" id="433474at2759"/>
<proteinExistence type="predicted"/>
<feature type="region of interest" description="Disordered" evidence="2">
    <location>
        <begin position="1"/>
        <end position="54"/>
    </location>
</feature>
<evidence type="ECO:0000256" key="1">
    <source>
        <dbReference type="ARBA" id="ARBA00022801"/>
    </source>
</evidence>
<dbReference type="Pfam" id="PF07859">
    <property type="entry name" value="Abhydrolase_3"/>
    <property type="match status" value="2"/>
</dbReference>
<dbReference type="Proteomes" id="UP000027920">
    <property type="component" value="Unassembled WGS sequence"/>
</dbReference>
<keyword evidence="5" id="KW-1185">Reference proteome</keyword>
<name>A0A072PJE4_9EURO</name>
<dbReference type="HOGENOM" id="CLU_012494_3_2_1"/>
<feature type="domain" description="Alpha/beta hydrolase fold-3" evidence="3">
    <location>
        <begin position="300"/>
        <end position="428"/>
    </location>
</feature>
<dbReference type="Gene3D" id="3.40.50.1820">
    <property type="entry name" value="alpha/beta hydrolase"/>
    <property type="match status" value="1"/>
</dbReference>
<comment type="caution">
    <text evidence="4">The sequence shown here is derived from an EMBL/GenBank/DDBJ whole genome shotgun (WGS) entry which is preliminary data.</text>
</comment>
<dbReference type="STRING" id="1182545.A0A072PJE4"/>
<dbReference type="InterPro" id="IPR013094">
    <property type="entry name" value="AB_hydrolase_3"/>
</dbReference>
<evidence type="ECO:0000259" key="3">
    <source>
        <dbReference type="Pfam" id="PF07859"/>
    </source>
</evidence>
<evidence type="ECO:0000256" key="2">
    <source>
        <dbReference type="SAM" id="MobiDB-lite"/>
    </source>
</evidence>
<dbReference type="InterPro" id="IPR050300">
    <property type="entry name" value="GDXG_lipolytic_enzyme"/>
</dbReference>
<dbReference type="GO" id="GO:0016787">
    <property type="term" value="F:hydrolase activity"/>
    <property type="evidence" value="ECO:0007669"/>
    <property type="project" value="UniProtKB-KW"/>
</dbReference>
<feature type="compositionally biased region" description="Basic and acidic residues" evidence="2">
    <location>
        <begin position="279"/>
        <end position="290"/>
    </location>
</feature>
<dbReference type="AlphaFoldDB" id="A0A072PJE4"/>
<gene>
    <name evidence="4" type="ORF">A1O9_04861</name>
</gene>
<evidence type="ECO:0000313" key="4">
    <source>
        <dbReference type="EMBL" id="KEF60011.1"/>
    </source>
</evidence>
<dbReference type="VEuPathDB" id="FungiDB:A1O9_04861"/>
<feature type="region of interest" description="Disordered" evidence="2">
    <location>
        <begin position="265"/>
        <end position="290"/>
    </location>
</feature>
<keyword evidence="1" id="KW-0378">Hydrolase</keyword>
<feature type="domain" description="Alpha/beta hydrolase fold-3" evidence="3">
    <location>
        <begin position="161"/>
        <end position="279"/>
    </location>
</feature>
<dbReference type="InterPro" id="IPR029058">
    <property type="entry name" value="AB_hydrolase_fold"/>
</dbReference>
<organism evidence="4 5">
    <name type="scientific">Exophiala aquamarina CBS 119918</name>
    <dbReference type="NCBI Taxonomy" id="1182545"/>
    <lineage>
        <taxon>Eukaryota</taxon>
        <taxon>Fungi</taxon>
        <taxon>Dikarya</taxon>
        <taxon>Ascomycota</taxon>
        <taxon>Pezizomycotina</taxon>
        <taxon>Eurotiomycetes</taxon>
        <taxon>Chaetothyriomycetidae</taxon>
        <taxon>Chaetothyriales</taxon>
        <taxon>Herpotrichiellaceae</taxon>
        <taxon>Exophiala</taxon>
    </lineage>
</organism>
<dbReference type="EMBL" id="AMGV01000003">
    <property type="protein sequence ID" value="KEF60011.1"/>
    <property type="molecule type" value="Genomic_DNA"/>
</dbReference>
<dbReference type="PANTHER" id="PTHR48081">
    <property type="entry name" value="AB HYDROLASE SUPERFAMILY PROTEIN C4A8.06C"/>
    <property type="match status" value="1"/>
</dbReference>